<evidence type="ECO:0000313" key="2">
    <source>
        <dbReference type="Proteomes" id="UP000054396"/>
    </source>
</evidence>
<evidence type="ECO:0000313" key="1">
    <source>
        <dbReference type="EMBL" id="KUF09048.1"/>
    </source>
</evidence>
<dbReference type="EMBL" id="LPXO01000018">
    <property type="protein sequence ID" value="KUF09048.1"/>
    <property type="molecule type" value="Genomic_DNA"/>
</dbReference>
<dbReference type="STRING" id="1685382.AVJ23_19835"/>
<gene>
    <name evidence="1" type="ORF">AVJ23_19835</name>
</gene>
<proteinExistence type="predicted"/>
<dbReference type="Pfam" id="PF11112">
    <property type="entry name" value="PyocinActivator"/>
    <property type="match status" value="1"/>
</dbReference>
<dbReference type="GO" id="GO:0006355">
    <property type="term" value="P:regulation of DNA-templated transcription"/>
    <property type="evidence" value="ECO:0007669"/>
    <property type="project" value="InterPro"/>
</dbReference>
<name>A0A0W7WF01_9RHOB</name>
<accession>A0A0W7WF01</accession>
<organism evidence="1 2">
    <name type="scientific">Pseudoponticoccus marisrubri</name>
    <dbReference type="NCBI Taxonomy" id="1685382"/>
    <lineage>
        <taxon>Bacteria</taxon>
        <taxon>Pseudomonadati</taxon>
        <taxon>Pseudomonadota</taxon>
        <taxon>Alphaproteobacteria</taxon>
        <taxon>Rhodobacterales</taxon>
        <taxon>Roseobacteraceae</taxon>
        <taxon>Pseudoponticoccus</taxon>
    </lineage>
</organism>
<comment type="caution">
    <text evidence="1">The sequence shown here is derived from an EMBL/GenBank/DDBJ whole genome shotgun (WGS) entry which is preliminary data.</text>
</comment>
<dbReference type="Proteomes" id="UP000054396">
    <property type="component" value="Unassembled WGS sequence"/>
</dbReference>
<protein>
    <recommendedName>
        <fullName evidence="3">Pyocin activator protein PrtN</fullName>
    </recommendedName>
</protein>
<dbReference type="OrthoDB" id="982642at2"/>
<dbReference type="RefSeq" id="WP_058863974.1">
    <property type="nucleotide sequence ID" value="NZ_LPXO01000018.1"/>
</dbReference>
<dbReference type="InterPro" id="IPR020518">
    <property type="entry name" value="Tscrpt_reg_PrtN"/>
</dbReference>
<keyword evidence="2" id="KW-1185">Reference proteome</keyword>
<sequence>MNAFYILLGKYGHEIMIPSEIVARDFFNLGKSKFHEKVALGEIDLPVMSMCDSQKSPRGVHILDLAEYTEKRRDAARGK</sequence>
<dbReference type="AlphaFoldDB" id="A0A0W7WF01"/>
<evidence type="ECO:0008006" key="3">
    <source>
        <dbReference type="Google" id="ProtNLM"/>
    </source>
</evidence>
<reference evidence="1 2" key="1">
    <citation type="submission" date="2015-12" db="EMBL/GenBank/DDBJ databases">
        <authorList>
            <person name="Shamseldin A."/>
            <person name="Moawad H."/>
            <person name="Abd El-Rahim W.M."/>
            <person name="Sadowsky M.J."/>
        </authorList>
    </citation>
    <scope>NUCLEOTIDE SEQUENCE [LARGE SCALE GENOMIC DNA]</scope>
    <source>
        <strain evidence="1 2">SJ5A-1</strain>
    </source>
</reference>